<keyword evidence="10" id="KW-1185">Reference proteome</keyword>
<dbReference type="InterPro" id="IPR004813">
    <property type="entry name" value="OPT"/>
</dbReference>
<evidence type="ECO:0000256" key="6">
    <source>
        <dbReference type="ARBA" id="ARBA00023136"/>
    </source>
</evidence>
<evidence type="ECO:0000256" key="1">
    <source>
        <dbReference type="ARBA" id="ARBA00004141"/>
    </source>
</evidence>
<feature type="compositionally biased region" description="Basic and acidic residues" evidence="7">
    <location>
        <begin position="1"/>
        <end position="15"/>
    </location>
</feature>
<proteinExistence type="inferred from homology"/>
<dbReference type="PANTHER" id="PTHR31645:SF10">
    <property type="entry name" value="METAL-NICOTIANAMINE TRANSPORTER YSL7-RELATED"/>
    <property type="match status" value="1"/>
</dbReference>
<dbReference type="AlphaFoldDB" id="A0AAQ3TRG7"/>
<feature type="transmembrane region" description="Helical" evidence="8">
    <location>
        <begin position="105"/>
        <end position="128"/>
    </location>
</feature>
<dbReference type="GO" id="GO:0016020">
    <property type="term" value="C:membrane"/>
    <property type="evidence" value="ECO:0007669"/>
    <property type="project" value="UniProtKB-SubCell"/>
</dbReference>
<feature type="transmembrane region" description="Helical" evidence="8">
    <location>
        <begin position="148"/>
        <end position="170"/>
    </location>
</feature>
<gene>
    <name evidence="9" type="ORF">U9M48_025933</name>
</gene>
<feature type="transmembrane region" description="Helical" evidence="8">
    <location>
        <begin position="457"/>
        <end position="484"/>
    </location>
</feature>
<comment type="similarity">
    <text evidence="2">Belongs to the YSL (TC 2.A.67.2) family.</text>
</comment>
<dbReference type="EMBL" id="CP144749">
    <property type="protein sequence ID" value="WVZ78181.1"/>
    <property type="molecule type" value="Genomic_DNA"/>
</dbReference>
<keyword evidence="3" id="KW-0813">Transport</keyword>
<dbReference type="GO" id="GO:0035673">
    <property type="term" value="F:oligopeptide transmembrane transporter activity"/>
    <property type="evidence" value="ECO:0007669"/>
    <property type="project" value="InterPro"/>
</dbReference>
<reference evidence="9 10" key="1">
    <citation type="submission" date="2024-02" db="EMBL/GenBank/DDBJ databases">
        <title>High-quality chromosome-scale genome assembly of Pensacola bahiagrass (Paspalum notatum Flugge var. saurae).</title>
        <authorList>
            <person name="Vega J.M."/>
            <person name="Podio M."/>
            <person name="Orjuela J."/>
            <person name="Siena L.A."/>
            <person name="Pessino S.C."/>
            <person name="Combes M.C."/>
            <person name="Mariac C."/>
            <person name="Albertini E."/>
            <person name="Pupilli F."/>
            <person name="Ortiz J.P.A."/>
            <person name="Leblanc O."/>
        </authorList>
    </citation>
    <scope>NUCLEOTIDE SEQUENCE [LARGE SCALE GENOMIC DNA]</scope>
    <source>
        <strain evidence="9">R1</strain>
        <tissue evidence="9">Leaf</tissue>
    </source>
</reference>
<evidence type="ECO:0000256" key="4">
    <source>
        <dbReference type="ARBA" id="ARBA00022692"/>
    </source>
</evidence>
<feature type="transmembrane region" description="Helical" evidence="8">
    <location>
        <begin position="425"/>
        <end position="445"/>
    </location>
</feature>
<evidence type="ECO:0000256" key="2">
    <source>
        <dbReference type="ARBA" id="ARBA00010276"/>
    </source>
</evidence>
<sequence length="700" mass="75221">MEHHADDPQQQEQHEGGGVSTERAFEAEPIPSLSETITPRSLVVSVILGAALSAVAMKISLNSGFLPSLAVPSGLVGFYLARAWIHALDCFKVPHLAFTRQENTVIQTCVVACSAITFSGGFGTYMLAMGRRAAGGDARDASNVAEPSVGRLIAFLSLVSFSGLFVLLPFRNALIVRHRLTYPSGTATAHLINSFHTPQGATTARRQVETLFRSLAGTVAWNAFQWFFAAAKGCGFRTFPVLGMEAYRRGFFFDFCLTNVGIGMLCPYVITASMFLGAAVKWGLVSPYLAAKEEVWYAANLGPSSLSGARGYMVFIGVSMILADGLFNLLTITFYTLRTMYKSRRCGGHSHDGTGGDTQQLPFHCLNEQKAAAAAPSFDDRRRAQVFVRDRVLPNWVAILCYALLSAASTVAIPCLYPQMRRAHVALIYLAAPVFAFCDAYGLGVTDMNLSSTYGKLAMLVVGSCVGRADGGVVAGLVACGVVMGTMSNSNNLMQDLKTGYLTLTSPRAVFISQAIGTALGCVVNPLMFWVLYYKVQQGEGQGGADVFDVPYARVYRGIAMLGAGQAGLPMNTLWLCRIAFGVALAMSVLREVAAQRRWRVAGYMPSTICVAIAFVLPARVPIDMFVGSVALFLWRRTDPGRATAFSMAVASGMICGDGLGMLLSSVTTLTNVRPPICIKFLSRTDNVKLDAFLATLPMT</sequence>
<evidence type="ECO:0000256" key="3">
    <source>
        <dbReference type="ARBA" id="ARBA00022448"/>
    </source>
</evidence>
<protein>
    <recommendedName>
        <fullName evidence="11">Metal-nicotianamine transporter YSL7</fullName>
    </recommendedName>
</protein>
<dbReference type="InterPro" id="IPR045035">
    <property type="entry name" value="YSL-like"/>
</dbReference>
<dbReference type="NCBIfam" id="TIGR00728">
    <property type="entry name" value="OPT_sfam"/>
    <property type="match status" value="1"/>
</dbReference>
<evidence type="ECO:0000256" key="5">
    <source>
        <dbReference type="ARBA" id="ARBA00022989"/>
    </source>
</evidence>
<name>A0AAQ3TRG7_PASNO</name>
<organism evidence="9 10">
    <name type="scientific">Paspalum notatum var. saurae</name>
    <dbReference type="NCBI Taxonomy" id="547442"/>
    <lineage>
        <taxon>Eukaryota</taxon>
        <taxon>Viridiplantae</taxon>
        <taxon>Streptophyta</taxon>
        <taxon>Embryophyta</taxon>
        <taxon>Tracheophyta</taxon>
        <taxon>Spermatophyta</taxon>
        <taxon>Magnoliopsida</taxon>
        <taxon>Liliopsida</taxon>
        <taxon>Poales</taxon>
        <taxon>Poaceae</taxon>
        <taxon>PACMAD clade</taxon>
        <taxon>Panicoideae</taxon>
        <taxon>Andropogonodae</taxon>
        <taxon>Paspaleae</taxon>
        <taxon>Paspalinae</taxon>
        <taxon>Paspalum</taxon>
    </lineage>
</organism>
<evidence type="ECO:0008006" key="11">
    <source>
        <dbReference type="Google" id="ProtNLM"/>
    </source>
</evidence>
<feature type="region of interest" description="Disordered" evidence="7">
    <location>
        <begin position="1"/>
        <end position="21"/>
    </location>
</feature>
<feature type="transmembrane region" description="Helical" evidence="8">
    <location>
        <begin position="251"/>
        <end position="280"/>
    </location>
</feature>
<dbReference type="Proteomes" id="UP001341281">
    <property type="component" value="Chromosome 05"/>
</dbReference>
<feature type="transmembrane region" description="Helical" evidence="8">
    <location>
        <begin position="392"/>
        <end position="413"/>
    </location>
</feature>
<accession>A0AAQ3TRG7</accession>
<dbReference type="Pfam" id="PF03169">
    <property type="entry name" value="OPT"/>
    <property type="match status" value="1"/>
</dbReference>
<keyword evidence="6 8" id="KW-0472">Membrane</keyword>
<feature type="transmembrane region" description="Helical" evidence="8">
    <location>
        <begin position="312"/>
        <end position="335"/>
    </location>
</feature>
<evidence type="ECO:0000313" key="10">
    <source>
        <dbReference type="Proteomes" id="UP001341281"/>
    </source>
</evidence>
<evidence type="ECO:0000313" key="9">
    <source>
        <dbReference type="EMBL" id="WVZ78181.1"/>
    </source>
</evidence>
<feature type="transmembrane region" description="Helical" evidence="8">
    <location>
        <begin position="643"/>
        <end position="664"/>
    </location>
</feature>
<feature type="transmembrane region" description="Helical" evidence="8">
    <location>
        <begin position="65"/>
        <end position="85"/>
    </location>
</feature>
<evidence type="ECO:0000256" key="8">
    <source>
        <dbReference type="SAM" id="Phobius"/>
    </source>
</evidence>
<keyword evidence="5 8" id="KW-1133">Transmembrane helix</keyword>
<evidence type="ECO:0000256" key="7">
    <source>
        <dbReference type="SAM" id="MobiDB-lite"/>
    </source>
</evidence>
<keyword evidence="4 8" id="KW-0812">Transmembrane</keyword>
<dbReference type="PANTHER" id="PTHR31645">
    <property type="entry name" value="OLIGOPEPTIDE TRANSPORTER YGL114W-RELATED"/>
    <property type="match status" value="1"/>
</dbReference>
<feature type="transmembrane region" description="Helical" evidence="8">
    <location>
        <begin position="602"/>
        <end position="623"/>
    </location>
</feature>
<comment type="subcellular location">
    <subcellularLocation>
        <location evidence="1">Membrane</location>
        <topology evidence="1">Multi-pass membrane protein</topology>
    </subcellularLocation>
</comment>